<gene>
    <name evidence="1" type="ORF">EGD98_18725</name>
</gene>
<protein>
    <submittedName>
        <fullName evidence="1">FxLYD domain-containing protein</fullName>
    </submittedName>
</protein>
<comment type="caution">
    <text evidence="1">The sequence shown here is derived from an EMBL/GenBank/DDBJ whole genome shotgun (WGS) entry which is preliminary data.</text>
</comment>
<dbReference type="Proteomes" id="UP000783863">
    <property type="component" value="Unassembled WGS sequence"/>
</dbReference>
<dbReference type="PROSITE" id="PS51257">
    <property type="entry name" value="PROKAR_LIPOPROTEIN"/>
    <property type="match status" value="1"/>
</dbReference>
<evidence type="ECO:0000313" key="2">
    <source>
        <dbReference type="Proteomes" id="UP000783863"/>
    </source>
</evidence>
<accession>A0A8J8C9T2</accession>
<dbReference type="NCBIfam" id="NF038353">
    <property type="entry name" value="FxLYD_dom"/>
    <property type="match status" value="2"/>
</dbReference>
<name>A0A8J8C9T2_9EURY</name>
<dbReference type="RefSeq" id="WP_220589877.1">
    <property type="nucleotide sequence ID" value="NZ_RKLQ01000005.1"/>
</dbReference>
<dbReference type="AlphaFoldDB" id="A0A8J8C9T2"/>
<sequence>MRRRSFLATIPTIAITGCSGSDIWDDQDGKTAVRVTTTPFQSGLDIVDSSYEVVSGEYVTDGYFRATVRNTRTVPIGDVTLTAKLLDSSGSTIETINLYCQTIGAGERWLAQARVIPQGGPARVAEYELAGEFQDTPAQATGLSLRESSFQISDENGRVTGIVRADTAQDVDYVKAIAKLFDPEGRILDTIYTSENDIAAGERWSFEMQTSGYDDWVNQVVNHEIVLWRAAF</sequence>
<proteinExistence type="predicted"/>
<dbReference type="InterPro" id="IPR047676">
    <property type="entry name" value="FxLYD_dom"/>
</dbReference>
<evidence type="ECO:0000313" key="1">
    <source>
        <dbReference type="EMBL" id="MBX0305682.1"/>
    </source>
</evidence>
<dbReference type="EMBL" id="RKLQ01000005">
    <property type="protein sequence ID" value="MBX0305682.1"/>
    <property type="molecule type" value="Genomic_DNA"/>
</dbReference>
<keyword evidence="2" id="KW-1185">Reference proteome</keyword>
<reference evidence="1" key="1">
    <citation type="submission" date="2021-06" db="EMBL/GenBank/DDBJ databases">
        <title>Halomicroarcula sp. F24A a new haloarchaeum isolated from saline soil.</title>
        <authorList>
            <person name="Duran-Viseras A."/>
            <person name="Sanchez-Porro C."/>
            <person name="Ventosa A."/>
        </authorList>
    </citation>
    <scope>NUCLEOTIDE SEQUENCE</scope>
    <source>
        <strain evidence="1">F24A</strain>
    </source>
</reference>
<organism evidence="1 2">
    <name type="scientific">Haloarcula salinisoli</name>
    <dbReference type="NCBI Taxonomy" id="2487746"/>
    <lineage>
        <taxon>Archaea</taxon>
        <taxon>Methanobacteriati</taxon>
        <taxon>Methanobacteriota</taxon>
        <taxon>Stenosarchaea group</taxon>
        <taxon>Halobacteria</taxon>
        <taxon>Halobacteriales</taxon>
        <taxon>Haloarculaceae</taxon>
        <taxon>Haloarcula</taxon>
    </lineage>
</organism>